<sequence length="222" mass="24232">MQAQHNAAVAEHSRIAVLVARQEEWLHKLKQLSGKMEKTEQRFGVLGRLAEVANGSNEYRLTFQRFVLGTLLDDVAIAANERLKTMSRGRYMLQRTMDRARKNAAGGLDLEVFDHYTGSARGVGTLSGGETFLASLSLALGLADVVQSYAGGIHLDTILVDEGFGTLDPESLDFAIRALLDLQKGGRLVGIISHVPELKERIDARLEVCTTQFGSTACFQVG</sequence>
<evidence type="ECO:0008006" key="2">
    <source>
        <dbReference type="Google" id="ProtNLM"/>
    </source>
</evidence>
<dbReference type="InterPro" id="IPR027417">
    <property type="entry name" value="P-loop_NTPase"/>
</dbReference>
<gene>
    <name evidence="1" type="ORF">SDC9_178599</name>
</gene>
<dbReference type="EMBL" id="VSSQ01082530">
    <property type="protein sequence ID" value="MPN31125.1"/>
    <property type="molecule type" value="Genomic_DNA"/>
</dbReference>
<organism evidence="1">
    <name type="scientific">bioreactor metagenome</name>
    <dbReference type="NCBI Taxonomy" id="1076179"/>
    <lineage>
        <taxon>unclassified sequences</taxon>
        <taxon>metagenomes</taxon>
        <taxon>ecological metagenomes</taxon>
    </lineage>
</organism>
<reference evidence="1" key="1">
    <citation type="submission" date="2019-08" db="EMBL/GenBank/DDBJ databases">
        <authorList>
            <person name="Kucharzyk K."/>
            <person name="Murdoch R.W."/>
            <person name="Higgins S."/>
            <person name="Loffler F."/>
        </authorList>
    </citation>
    <scope>NUCLEOTIDE SEQUENCE</scope>
</reference>
<comment type="caution">
    <text evidence="1">The sequence shown here is derived from an EMBL/GenBank/DDBJ whole genome shotgun (WGS) entry which is preliminary data.</text>
</comment>
<dbReference type="Pfam" id="PF13558">
    <property type="entry name" value="SbcC_Walker_B"/>
    <property type="match status" value="1"/>
</dbReference>
<dbReference type="PANTHER" id="PTHR32114:SF2">
    <property type="entry name" value="ABC TRANSPORTER ABCH.3"/>
    <property type="match status" value="1"/>
</dbReference>
<proteinExistence type="predicted"/>
<name>A0A645GWE3_9ZZZZ</name>
<dbReference type="AlphaFoldDB" id="A0A645GWE3"/>
<accession>A0A645GWE3</accession>
<evidence type="ECO:0000313" key="1">
    <source>
        <dbReference type="EMBL" id="MPN31125.1"/>
    </source>
</evidence>
<dbReference type="SUPFAM" id="SSF52540">
    <property type="entry name" value="P-loop containing nucleoside triphosphate hydrolases"/>
    <property type="match status" value="1"/>
</dbReference>
<protein>
    <recommendedName>
        <fullName evidence="2">Nuclease SbcCD subunit C</fullName>
    </recommendedName>
</protein>
<dbReference type="PANTHER" id="PTHR32114">
    <property type="entry name" value="ABC TRANSPORTER ABCH.3"/>
    <property type="match status" value="1"/>
</dbReference>
<dbReference type="Gene3D" id="3.40.50.300">
    <property type="entry name" value="P-loop containing nucleotide triphosphate hydrolases"/>
    <property type="match status" value="1"/>
</dbReference>